<dbReference type="Gene3D" id="2.60.40.10">
    <property type="entry name" value="Immunoglobulins"/>
    <property type="match status" value="1"/>
</dbReference>
<evidence type="ECO:0000313" key="1">
    <source>
        <dbReference type="EMBL" id="CAG9835035.1"/>
    </source>
</evidence>
<dbReference type="Proteomes" id="UP001153709">
    <property type="component" value="Chromosome 5"/>
</dbReference>
<dbReference type="AlphaFoldDB" id="A0A9N9T654"/>
<dbReference type="OrthoDB" id="190835at2759"/>
<protein>
    <recommendedName>
        <fullName evidence="3">Ig-like domain-containing protein</fullName>
    </recommendedName>
</protein>
<keyword evidence="2" id="KW-1185">Reference proteome</keyword>
<gene>
    <name evidence="1" type="ORF">DIABBA_LOCUS8281</name>
</gene>
<proteinExistence type="predicted"/>
<dbReference type="PANTHER" id="PTHR33198:SF20">
    <property type="entry name" value="RETROTRANSPOSON GAG DOMAIN-CONTAINING PROTEIN"/>
    <property type="match status" value="1"/>
</dbReference>
<accession>A0A9N9T654</accession>
<organism evidence="1 2">
    <name type="scientific">Diabrotica balteata</name>
    <name type="common">Banded cucumber beetle</name>
    <dbReference type="NCBI Taxonomy" id="107213"/>
    <lineage>
        <taxon>Eukaryota</taxon>
        <taxon>Metazoa</taxon>
        <taxon>Ecdysozoa</taxon>
        <taxon>Arthropoda</taxon>
        <taxon>Hexapoda</taxon>
        <taxon>Insecta</taxon>
        <taxon>Pterygota</taxon>
        <taxon>Neoptera</taxon>
        <taxon>Endopterygota</taxon>
        <taxon>Coleoptera</taxon>
        <taxon>Polyphaga</taxon>
        <taxon>Cucujiformia</taxon>
        <taxon>Chrysomeloidea</taxon>
        <taxon>Chrysomelidae</taxon>
        <taxon>Galerucinae</taxon>
        <taxon>Diabroticina</taxon>
        <taxon>Diabroticites</taxon>
        <taxon>Diabrotica</taxon>
    </lineage>
</organism>
<dbReference type="InterPro" id="IPR013783">
    <property type="entry name" value="Ig-like_fold"/>
</dbReference>
<evidence type="ECO:0008006" key="3">
    <source>
        <dbReference type="Google" id="ProtNLM"/>
    </source>
</evidence>
<evidence type="ECO:0000313" key="2">
    <source>
        <dbReference type="Proteomes" id="UP001153709"/>
    </source>
</evidence>
<name>A0A9N9T654_DIABA</name>
<dbReference type="InterPro" id="IPR036179">
    <property type="entry name" value="Ig-like_dom_sf"/>
</dbReference>
<reference evidence="1" key="1">
    <citation type="submission" date="2022-01" db="EMBL/GenBank/DDBJ databases">
        <authorList>
            <person name="King R."/>
        </authorList>
    </citation>
    <scope>NUCLEOTIDE SEQUENCE</scope>
</reference>
<dbReference type="EMBL" id="OU898280">
    <property type="protein sequence ID" value="CAG9835035.1"/>
    <property type="molecule type" value="Genomic_DNA"/>
</dbReference>
<dbReference type="SUPFAM" id="SSF48726">
    <property type="entry name" value="Immunoglobulin"/>
    <property type="match status" value="1"/>
</dbReference>
<dbReference type="PANTHER" id="PTHR33198">
    <property type="entry name" value="ANK_REP_REGION DOMAIN-CONTAINING PROTEIN-RELATED"/>
    <property type="match status" value="1"/>
</dbReference>
<sequence length="387" mass="43509">MNEHVVPVTELCFDGNMADNWSFFEQKFKIFLEASKLNEENDSLQGSVLLNRIGDRALRIYNNFEWSSDESKTSCKVILTKFKEYFTPSKNVTYERYLFFTQDKIGLQTYDLYVTELRQLASTCEFDTLTDSLIRDRLILGISDVSLKDRLLREQGLTLSRGLEICRAAEVAARQLSVISGANSSQSLKVLEIQKQKKHQSNRSQQLKPVPQCTSDCGQYFRNHPQMSGNQKIKTHISSDSDITLNPVGGNESICNLQDIPVITEENLLSDFRIQLPENVDITNKIKEVTEDTMTEDIQSTSNNLPLNQWSEGLSSKLHISNAHISDSGNYSCVPTIAGSTSVNVHVINGEHPAAMQHGNKNTASLSLSIQGTIVYSIFVIVMKQVR</sequence>